<protein>
    <recommendedName>
        <fullName evidence="3">DUF3124 domain-containing protein</fullName>
    </recommendedName>
</protein>
<gene>
    <name evidence="1" type="ORF">LMG27198_28870</name>
</gene>
<evidence type="ECO:0000313" key="2">
    <source>
        <dbReference type="Proteomes" id="UP001144323"/>
    </source>
</evidence>
<proteinExistence type="predicted"/>
<evidence type="ECO:0000313" key="1">
    <source>
        <dbReference type="EMBL" id="GLI93895.1"/>
    </source>
</evidence>
<name>A0A9W6GW02_9HYPH</name>
<dbReference type="InterPro" id="IPR021471">
    <property type="entry name" value="DUF3124"/>
</dbReference>
<sequence length="209" mass="22330">MESTFAERTFNLPQRPFATQASRQVPMNHLKIFKRTPHALALGLAFLALAPAGAAQARDREQASAIIVGADATAPAPQQKPASLGRSFVPLHSTLMGQGGMTRLNFSGALSIHNSSATQTLMVEKIDYRGGAGQIVESYLAEPIYLKPYASMQIIIAQDDVRAGVGASFTVDWATQPGADEPLIEAVMASFVGTRGYSFLSPGRRVSRP</sequence>
<evidence type="ECO:0008006" key="3">
    <source>
        <dbReference type="Google" id="ProtNLM"/>
    </source>
</evidence>
<accession>A0A9W6GW02</accession>
<reference evidence="1" key="1">
    <citation type="journal article" date="2023" name="Int. J. Syst. Evol. Microbiol.">
        <title>Methylocystis iwaonis sp. nov., a type II methane-oxidizing bacterium from surface soil of a rice paddy field in Japan, and emended description of the genus Methylocystis (ex Whittenbury et al. 1970) Bowman et al. 1993.</title>
        <authorList>
            <person name="Kaise H."/>
            <person name="Sawadogo J.B."/>
            <person name="Alam M.S."/>
            <person name="Ueno C."/>
            <person name="Dianou D."/>
            <person name="Shinjo R."/>
            <person name="Asakawa S."/>
        </authorList>
    </citation>
    <scope>NUCLEOTIDE SEQUENCE</scope>
    <source>
        <strain evidence="1">LMG27198</strain>
    </source>
</reference>
<dbReference type="Proteomes" id="UP001144323">
    <property type="component" value="Unassembled WGS sequence"/>
</dbReference>
<dbReference type="Pfam" id="PF11322">
    <property type="entry name" value="DUF3124"/>
    <property type="match status" value="1"/>
</dbReference>
<dbReference type="AlphaFoldDB" id="A0A9W6GW02"/>
<organism evidence="1 2">
    <name type="scientific">Methylocystis echinoides</name>
    <dbReference type="NCBI Taxonomy" id="29468"/>
    <lineage>
        <taxon>Bacteria</taxon>
        <taxon>Pseudomonadati</taxon>
        <taxon>Pseudomonadota</taxon>
        <taxon>Alphaproteobacteria</taxon>
        <taxon>Hyphomicrobiales</taxon>
        <taxon>Methylocystaceae</taxon>
        <taxon>Methylocystis</taxon>
    </lineage>
</organism>
<comment type="caution">
    <text evidence="1">The sequence shown here is derived from an EMBL/GenBank/DDBJ whole genome shotgun (WGS) entry which is preliminary data.</text>
</comment>
<keyword evidence="2" id="KW-1185">Reference proteome</keyword>
<dbReference type="EMBL" id="BSEC01000001">
    <property type="protein sequence ID" value="GLI93895.1"/>
    <property type="molecule type" value="Genomic_DNA"/>
</dbReference>